<dbReference type="InterPro" id="IPR016040">
    <property type="entry name" value="NAD(P)-bd_dom"/>
</dbReference>
<dbReference type="RefSeq" id="WP_200314148.1">
    <property type="nucleotide sequence ID" value="NZ_JAENJH010000001.1"/>
</dbReference>
<organism evidence="2 3">
    <name type="scientific">Prauserella cavernicola</name>
    <dbReference type="NCBI Taxonomy" id="2800127"/>
    <lineage>
        <taxon>Bacteria</taxon>
        <taxon>Bacillati</taxon>
        <taxon>Actinomycetota</taxon>
        <taxon>Actinomycetes</taxon>
        <taxon>Pseudonocardiales</taxon>
        <taxon>Pseudonocardiaceae</taxon>
        <taxon>Prauserella</taxon>
    </lineage>
</organism>
<protein>
    <submittedName>
        <fullName evidence="2">NAD(P)H-binding protein</fullName>
    </submittedName>
</protein>
<keyword evidence="3" id="KW-1185">Reference proteome</keyword>
<dbReference type="InterPro" id="IPR051606">
    <property type="entry name" value="Polyketide_Oxido-like"/>
</dbReference>
<proteinExistence type="predicted"/>
<gene>
    <name evidence="2" type="ORF">JHE00_02045</name>
</gene>
<dbReference type="PANTHER" id="PTHR43355">
    <property type="entry name" value="FLAVIN REDUCTASE (NADPH)"/>
    <property type="match status" value="1"/>
</dbReference>
<evidence type="ECO:0000313" key="2">
    <source>
        <dbReference type="EMBL" id="MBK1783090.1"/>
    </source>
</evidence>
<comment type="caution">
    <text evidence="2">The sequence shown here is derived from an EMBL/GenBank/DDBJ whole genome shotgun (WGS) entry which is preliminary data.</text>
</comment>
<dbReference type="Proteomes" id="UP000635245">
    <property type="component" value="Unassembled WGS sequence"/>
</dbReference>
<feature type="domain" description="NAD(P)-binding" evidence="1">
    <location>
        <begin position="7"/>
        <end position="199"/>
    </location>
</feature>
<dbReference type="GO" id="GO:0042602">
    <property type="term" value="F:riboflavin reductase (NADPH) activity"/>
    <property type="evidence" value="ECO:0007669"/>
    <property type="project" value="TreeGrafter"/>
</dbReference>
<dbReference type="PANTHER" id="PTHR43355:SF2">
    <property type="entry name" value="FLAVIN REDUCTASE (NADPH)"/>
    <property type="match status" value="1"/>
</dbReference>
<name>A0A934QMW8_9PSEU</name>
<evidence type="ECO:0000259" key="1">
    <source>
        <dbReference type="Pfam" id="PF13460"/>
    </source>
</evidence>
<dbReference type="AlphaFoldDB" id="A0A934QMW8"/>
<dbReference type="SUPFAM" id="SSF51735">
    <property type="entry name" value="NAD(P)-binding Rossmann-fold domains"/>
    <property type="match status" value="1"/>
</dbReference>
<reference evidence="2" key="1">
    <citation type="submission" date="2020-12" db="EMBL/GenBank/DDBJ databases">
        <title>Prauserella sp. ASG 168, a novel actinomycete isolated from cave rock.</title>
        <authorList>
            <person name="Suriyachadkun C."/>
        </authorList>
    </citation>
    <scope>NUCLEOTIDE SEQUENCE</scope>
    <source>
        <strain evidence="2">ASG 168</strain>
    </source>
</reference>
<dbReference type="InterPro" id="IPR036291">
    <property type="entry name" value="NAD(P)-bd_dom_sf"/>
</dbReference>
<accession>A0A934QMW8</accession>
<dbReference type="EMBL" id="JAENJH010000001">
    <property type="protein sequence ID" value="MBK1783090.1"/>
    <property type="molecule type" value="Genomic_DNA"/>
</dbReference>
<sequence length="210" mass="21498">MRLTVFGATGGTGAHLVRQALDAGHQVTAVVRDPARLPLTHASLEVAVAGVTDPGPLRPLVAGRDAVLSALGAAGNKTAGIASAATAAILSAMSAERIRRIVVISANPVGPVAPGESVVFRAMRRALLTALKDVYADLARMEAELARSDADWTALRPPRLTDGPLTGAYVRELGANLARRHSISRADLAHAMLDALDDPATVGKAVGVGG</sequence>
<dbReference type="Gene3D" id="3.40.50.720">
    <property type="entry name" value="NAD(P)-binding Rossmann-like Domain"/>
    <property type="match status" value="1"/>
</dbReference>
<evidence type="ECO:0000313" key="3">
    <source>
        <dbReference type="Proteomes" id="UP000635245"/>
    </source>
</evidence>
<dbReference type="GO" id="GO:0004074">
    <property type="term" value="F:biliverdin reductase [NAD(P)H] activity"/>
    <property type="evidence" value="ECO:0007669"/>
    <property type="project" value="TreeGrafter"/>
</dbReference>
<dbReference type="Pfam" id="PF13460">
    <property type="entry name" value="NAD_binding_10"/>
    <property type="match status" value="1"/>
</dbReference>